<evidence type="ECO:0000259" key="6">
    <source>
        <dbReference type="PROSITE" id="PS51387"/>
    </source>
</evidence>
<dbReference type="AlphaFoldDB" id="A0A2V1E922"/>
<dbReference type="EMBL" id="KZ805312">
    <property type="protein sequence ID" value="PVI05735.1"/>
    <property type="molecule type" value="Genomic_DNA"/>
</dbReference>
<evidence type="ECO:0000256" key="3">
    <source>
        <dbReference type="ARBA" id="ARBA00022827"/>
    </source>
</evidence>
<dbReference type="PANTHER" id="PTHR42973:SF54">
    <property type="entry name" value="FAD-BINDING PCMH-TYPE DOMAIN-CONTAINING PROTEIN"/>
    <property type="match status" value="1"/>
</dbReference>
<dbReference type="Gene3D" id="3.30.465.10">
    <property type="match status" value="1"/>
</dbReference>
<feature type="domain" description="FAD-binding PCMH-type" evidence="6">
    <location>
        <begin position="104"/>
        <end position="276"/>
    </location>
</feature>
<organism evidence="7 8">
    <name type="scientific">Periconia macrospinosa</name>
    <dbReference type="NCBI Taxonomy" id="97972"/>
    <lineage>
        <taxon>Eukaryota</taxon>
        <taxon>Fungi</taxon>
        <taxon>Dikarya</taxon>
        <taxon>Ascomycota</taxon>
        <taxon>Pezizomycotina</taxon>
        <taxon>Dothideomycetes</taxon>
        <taxon>Pleosporomycetidae</taxon>
        <taxon>Pleosporales</taxon>
        <taxon>Massarineae</taxon>
        <taxon>Periconiaceae</taxon>
        <taxon>Periconia</taxon>
    </lineage>
</organism>
<dbReference type="Pfam" id="PF01565">
    <property type="entry name" value="FAD_binding_4"/>
    <property type="match status" value="1"/>
</dbReference>
<keyword evidence="4" id="KW-0560">Oxidoreductase</keyword>
<keyword evidence="2" id="KW-0285">Flavoprotein</keyword>
<dbReference type="GO" id="GO:0016491">
    <property type="term" value="F:oxidoreductase activity"/>
    <property type="evidence" value="ECO:0007669"/>
    <property type="project" value="UniProtKB-KW"/>
</dbReference>
<dbReference type="OrthoDB" id="2151789at2759"/>
<evidence type="ECO:0000256" key="4">
    <source>
        <dbReference type="ARBA" id="ARBA00023002"/>
    </source>
</evidence>
<accession>A0A2V1E922</accession>
<dbReference type="InterPro" id="IPR016169">
    <property type="entry name" value="FAD-bd_PCMH_sub2"/>
</dbReference>
<proteinExistence type="inferred from homology"/>
<keyword evidence="8" id="KW-1185">Reference proteome</keyword>
<dbReference type="SUPFAM" id="SSF56176">
    <property type="entry name" value="FAD-binding/transporter-associated domain-like"/>
    <property type="match status" value="1"/>
</dbReference>
<dbReference type="GO" id="GO:0071949">
    <property type="term" value="F:FAD binding"/>
    <property type="evidence" value="ECO:0007669"/>
    <property type="project" value="InterPro"/>
</dbReference>
<comment type="similarity">
    <text evidence="1">Belongs to the oxygen-dependent FAD-linked oxidoreductase family.</text>
</comment>
<dbReference type="PROSITE" id="PS51387">
    <property type="entry name" value="FAD_PCMH"/>
    <property type="match status" value="1"/>
</dbReference>
<keyword evidence="5" id="KW-0732">Signal</keyword>
<evidence type="ECO:0000256" key="5">
    <source>
        <dbReference type="SAM" id="SignalP"/>
    </source>
</evidence>
<reference evidence="7 8" key="1">
    <citation type="journal article" date="2018" name="Sci. Rep.">
        <title>Comparative genomics provides insights into the lifestyle and reveals functional heterogeneity of dark septate endophytic fungi.</title>
        <authorList>
            <person name="Knapp D.G."/>
            <person name="Nemeth J.B."/>
            <person name="Barry K."/>
            <person name="Hainaut M."/>
            <person name="Henrissat B."/>
            <person name="Johnson J."/>
            <person name="Kuo A."/>
            <person name="Lim J.H.P."/>
            <person name="Lipzen A."/>
            <person name="Nolan M."/>
            <person name="Ohm R.A."/>
            <person name="Tamas L."/>
            <person name="Grigoriev I.V."/>
            <person name="Spatafora J.W."/>
            <person name="Nagy L.G."/>
            <person name="Kovacs G.M."/>
        </authorList>
    </citation>
    <scope>NUCLEOTIDE SEQUENCE [LARGE SCALE GENOMIC DNA]</scope>
    <source>
        <strain evidence="7 8">DSE2036</strain>
    </source>
</reference>
<dbReference type="PROSITE" id="PS51257">
    <property type="entry name" value="PROKAR_LIPOPROTEIN"/>
    <property type="match status" value="1"/>
</dbReference>
<protein>
    <submittedName>
        <fullName evidence="7">FAD-binding domain-containing protein</fullName>
    </submittedName>
</protein>
<dbReference type="InterPro" id="IPR016166">
    <property type="entry name" value="FAD-bd_PCMH"/>
</dbReference>
<dbReference type="InterPro" id="IPR036318">
    <property type="entry name" value="FAD-bd_PCMH-like_sf"/>
</dbReference>
<evidence type="ECO:0000256" key="2">
    <source>
        <dbReference type="ARBA" id="ARBA00022630"/>
    </source>
</evidence>
<dbReference type="PANTHER" id="PTHR42973">
    <property type="entry name" value="BINDING OXIDOREDUCTASE, PUTATIVE (AFU_ORTHOLOGUE AFUA_1G17690)-RELATED"/>
    <property type="match status" value="1"/>
</dbReference>
<feature type="chain" id="PRO_5016128450" evidence="5">
    <location>
        <begin position="20"/>
        <end position="531"/>
    </location>
</feature>
<dbReference type="InterPro" id="IPR050416">
    <property type="entry name" value="FAD-linked_Oxidoreductase"/>
</dbReference>
<evidence type="ECO:0000313" key="7">
    <source>
        <dbReference type="EMBL" id="PVI05735.1"/>
    </source>
</evidence>
<evidence type="ECO:0000313" key="8">
    <source>
        <dbReference type="Proteomes" id="UP000244855"/>
    </source>
</evidence>
<gene>
    <name evidence="7" type="ORF">DM02DRAFT_70599</name>
</gene>
<dbReference type="Proteomes" id="UP000244855">
    <property type="component" value="Unassembled WGS sequence"/>
</dbReference>
<dbReference type="InterPro" id="IPR006094">
    <property type="entry name" value="Oxid_FAD_bind_N"/>
</dbReference>
<evidence type="ECO:0000256" key="1">
    <source>
        <dbReference type="ARBA" id="ARBA00005466"/>
    </source>
</evidence>
<name>A0A2V1E922_9PLEO</name>
<sequence>MRSFSVFAGIFAFAACVCAQRNGYTNITTVDEFVARLNTNSIIESKIRTILNSSQARSNGIGADTTANARLACEVTRLVFGSKLYSQQSKTYPDLADNNWSMTCWLSPKCIFQPESAMEVSKAMLITSFLGSQFAVRSGGHNPNVGFSNVGSEGVLFDLSKLNDVSLTSDGNHVSIGPGNRWGRVYQILASSGKMVIGGRANDIGVGGLLLGGGLSYWSSIHGMAFNKIVNYEVVLGDSSIVNANQTHNRDLWWALRGGGANYGIVTRFDVETVENSSIWFEGLLIDPNEQEALLKVAIDFVAAAENDPNASATYNMGPTGGAVYLAYNNPTERPEIFKRFYEVSHQTIINSTIGTWVDYHNAVSDLNPFGALRIAISVYDREWDFATLLDHYKRYTNASAQVQDQLNATMYFVPQMFSKHAVQTTLEKGGSPLNISEKTHCFLEIMITWTDARFDQDAAQRLQSFGQEIDIEAQGRGTNLNFYYMNDAGSFQNVLKSYGSLEKMRSVSQAYDPFQVFQRLQHNGFLLSDA</sequence>
<feature type="signal peptide" evidence="5">
    <location>
        <begin position="1"/>
        <end position="19"/>
    </location>
</feature>
<dbReference type="STRING" id="97972.A0A2V1E922"/>
<keyword evidence="3" id="KW-0274">FAD</keyword>